<protein>
    <recommendedName>
        <fullName evidence="7">DUF11 domain-containing protein</fullName>
    </recommendedName>
</protein>
<feature type="domain" description="Right handed beta helix" evidence="3">
    <location>
        <begin position="223"/>
        <end position="374"/>
    </location>
</feature>
<dbReference type="InterPro" id="IPR051172">
    <property type="entry name" value="Chlamydia_OmcB"/>
</dbReference>
<name>A0ABP5GRP6_9ACTN</name>
<evidence type="ECO:0008006" key="7">
    <source>
        <dbReference type="Google" id="ProtNLM"/>
    </source>
</evidence>
<dbReference type="PANTHER" id="PTHR34819">
    <property type="entry name" value="LARGE CYSTEINE-RICH PERIPLASMIC PROTEIN OMCB"/>
    <property type="match status" value="1"/>
</dbReference>
<keyword evidence="2" id="KW-0812">Transmembrane</keyword>
<dbReference type="InterPro" id="IPR047589">
    <property type="entry name" value="DUF11_rpt"/>
</dbReference>
<dbReference type="InterPro" id="IPR055354">
    <property type="entry name" value="DUF7507"/>
</dbReference>
<dbReference type="SMART" id="SM00710">
    <property type="entry name" value="PbH1"/>
    <property type="match status" value="11"/>
</dbReference>
<feature type="transmembrane region" description="Helical" evidence="2">
    <location>
        <begin position="858"/>
        <end position="879"/>
    </location>
</feature>
<evidence type="ECO:0000259" key="4">
    <source>
        <dbReference type="Pfam" id="PF24346"/>
    </source>
</evidence>
<dbReference type="PANTHER" id="PTHR34819:SF3">
    <property type="entry name" value="CELL SURFACE PROTEIN"/>
    <property type="match status" value="1"/>
</dbReference>
<feature type="region of interest" description="Disordered" evidence="1">
    <location>
        <begin position="800"/>
        <end position="837"/>
    </location>
</feature>
<dbReference type="InterPro" id="IPR039448">
    <property type="entry name" value="Beta_helix"/>
</dbReference>
<dbReference type="Pfam" id="PF24346">
    <property type="entry name" value="DUF7507"/>
    <property type="match status" value="2"/>
</dbReference>
<evidence type="ECO:0000313" key="6">
    <source>
        <dbReference type="Proteomes" id="UP001500751"/>
    </source>
</evidence>
<dbReference type="NCBIfam" id="TIGR01451">
    <property type="entry name" value="B_ant_repeat"/>
    <property type="match status" value="2"/>
</dbReference>
<sequence length="888" mass="89498">MKAMNVRGRVRRRVPTRAATLLVAPLLALLGGIFIDGFVTPAYAATVIYVATTGNDGPACGTAADPCLTVAQAYGQASPGDTIKVAAGTYTVTTGQLLIQKAGLRLEGAMVGVDARTRTVGGPGETVIVCAFTSGGGTFTPDADSVTIDGFTFEGNPNGAGVETTSNYSGYTVINTVFTNNSMGVDPGSNGIQPSVFTRNLYVANNNGFGGNGVFTSDWWALSNASFTDSSFSGNNNTPIDIDGRAARVGVDVATGITITGNDMVGEGPIFIVSVTDAKISDNTTTGGFSGVELSGNDHNVTVTNNTITDKTHGSVVVVTSNDQRPNTNVTIADNTMERTATAAGRAAIDISGSSAIAITSNLILDSGNNGIAVGIRGEAEQPGLPPLPRPSSDITIMQNTITGSGGIGITIADGAYTGRMVVRFNRIVDNGNSDGLVNDDAAAAVDARWDWWGCNIPDHPQPPVNGQLASGGGPGCGTIKGASASASNVTFAPWLVLTIATIPADVLPGQTVAVASSLARDSDGSSTVGVADSPTPYFRVVPDNFTADNGQVVPATVVLTPQLNAKTSWTVGLTLPTRVCSTVDHQTVCIAWSERSSISLAKSASPTVVSKAGDTVAYSFVVTNTGNVPLTSVTVVDTAFSGSGGAPAITCPVTTLAPAESTTCTATYVVTRTDIDAGQITNTATATGTPPTGPAVESAPSSATVTAATASSTLTVVKEAVPTSVDAAGQVVSYTFEVKNTGNTILTNITVTDTMTAPAGPVPAVSCPVTTLAPGASTTCTATYAVTQADINAGQITNTATAHGTPPTGPTVDSPPSSAAVQVTHQPTPHAGTAEAESNWLVPPVRAMLPGTGATGLLNQAGAACATVVLGLALVAAAHRRRAGRAC</sequence>
<organism evidence="5 6">
    <name type="scientific">Catenulispora yoronensis</name>
    <dbReference type="NCBI Taxonomy" id="450799"/>
    <lineage>
        <taxon>Bacteria</taxon>
        <taxon>Bacillati</taxon>
        <taxon>Actinomycetota</taxon>
        <taxon>Actinomycetes</taxon>
        <taxon>Catenulisporales</taxon>
        <taxon>Catenulisporaceae</taxon>
        <taxon>Catenulispora</taxon>
    </lineage>
</organism>
<feature type="domain" description="DUF7507" evidence="4">
    <location>
        <begin position="597"/>
        <end position="699"/>
    </location>
</feature>
<feature type="domain" description="DUF7507" evidence="4">
    <location>
        <begin position="714"/>
        <end position="815"/>
    </location>
</feature>
<keyword evidence="2" id="KW-1133">Transmembrane helix</keyword>
<keyword evidence="6" id="KW-1185">Reference proteome</keyword>
<dbReference type="InterPro" id="IPR012334">
    <property type="entry name" value="Pectin_lyas_fold"/>
</dbReference>
<dbReference type="Gene3D" id="2.60.40.10">
    <property type="entry name" value="Immunoglobulins"/>
    <property type="match status" value="1"/>
</dbReference>
<dbReference type="SUPFAM" id="SSF51126">
    <property type="entry name" value="Pectin lyase-like"/>
    <property type="match status" value="2"/>
</dbReference>
<feature type="compositionally biased region" description="Polar residues" evidence="1">
    <location>
        <begin position="815"/>
        <end position="828"/>
    </location>
</feature>
<accession>A0ABP5GRP6</accession>
<evidence type="ECO:0000259" key="3">
    <source>
        <dbReference type="Pfam" id="PF13229"/>
    </source>
</evidence>
<comment type="caution">
    <text evidence="5">The sequence shown here is derived from an EMBL/GenBank/DDBJ whole genome shotgun (WGS) entry which is preliminary data.</text>
</comment>
<dbReference type="InterPro" id="IPR006626">
    <property type="entry name" value="PbH1"/>
</dbReference>
<proteinExistence type="predicted"/>
<dbReference type="Pfam" id="PF13229">
    <property type="entry name" value="Beta_helix"/>
    <property type="match status" value="1"/>
</dbReference>
<reference evidence="6" key="1">
    <citation type="journal article" date="2019" name="Int. J. Syst. Evol. Microbiol.">
        <title>The Global Catalogue of Microorganisms (GCM) 10K type strain sequencing project: providing services to taxonomists for standard genome sequencing and annotation.</title>
        <authorList>
            <consortium name="The Broad Institute Genomics Platform"/>
            <consortium name="The Broad Institute Genome Sequencing Center for Infectious Disease"/>
            <person name="Wu L."/>
            <person name="Ma J."/>
        </authorList>
    </citation>
    <scope>NUCLEOTIDE SEQUENCE [LARGE SCALE GENOMIC DNA]</scope>
    <source>
        <strain evidence="6">JCM 16014</strain>
    </source>
</reference>
<evidence type="ECO:0000256" key="2">
    <source>
        <dbReference type="SAM" id="Phobius"/>
    </source>
</evidence>
<dbReference type="Gene3D" id="2.160.20.10">
    <property type="entry name" value="Single-stranded right-handed beta-helix, Pectin lyase-like"/>
    <property type="match status" value="2"/>
</dbReference>
<gene>
    <name evidence="5" type="ORF">GCM10009839_69220</name>
</gene>
<dbReference type="InterPro" id="IPR013783">
    <property type="entry name" value="Ig-like_fold"/>
</dbReference>
<evidence type="ECO:0000313" key="5">
    <source>
        <dbReference type="EMBL" id="GAA2052111.1"/>
    </source>
</evidence>
<dbReference type="Proteomes" id="UP001500751">
    <property type="component" value="Unassembled WGS sequence"/>
</dbReference>
<keyword evidence="2" id="KW-0472">Membrane</keyword>
<dbReference type="EMBL" id="BAAAQN010000053">
    <property type="protein sequence ID" value="GAA2052111.1"/>
    <property type="molecule type" value="Genomic_DNA"/>
</dbReference>
<dbReference type="InterPro" id="IPR011050">
    <property type="entry name" value="Pectin_lyase_fold/virulence"/>
</dbReference>
<evidence type="ECO:0000256" key="1">
    <source>
        <dbReference type="SAM" id="MobiDB-lite"/>
    </source>
</evidence>